<dbReference type="InterPro" id="IPR002893">
    <property type="entry name" value="Znf_MYND"/>
</dbReference>
<dbReference type="PROSITE" id="PS50865">
    <property type="entry name" value="ZF_MYND_2"/>
    <property type="match status" value="1"/>
</dbReference>
<dbReference type="GeneID" id="72064866"/>
<evidence type="ECO:0000313" key="7">
    <source>
        <dbReference type="EMBL" id="UNI16475.1"/>
    </source>
</evidence>
<evidence type="ECO:0000256" key="3">
    <source>
        <dbReference type="ARBA" id="ARBA00022833"/>
    </source>
</evidence>
<dbReference type="RefSeq" id="XP_047839956.1">
    <property type="nucleotide sequence ID" value="XM_047983984.1"/>
</dbReference>
<keyword evidence="1" id="KW-0479">Metal-binding</keyword>
<evidence type="ECO:0000256" key="2">
    <source>
        <dbReference type="ARBA" id="ARBA00022771"/>
    </source>
</evidence>
<accession>A0A9Q8V7X1</accession>
<dbReference type="Pfam" id="PF01753">
    <property type="entry name" value="zf-MYND"/>
    <property type="match status" value="1"/>
</dbReference>
<protein>
    <recommendedName>
        <fullName evidence="6">MYND-type domain-containing protein</fullName>
    </recommendedName>
</protein>
<dbReference type="InterPro" id="IPR027974">
    <property type="entry name" value="DUF4470"/>
</dbReference>
<keyword evidence="3" id="KW-0862">Zinc</keyword>
<feature type="compositionally biased region" description="Basic residues" evidence="5">
    <location>
        <begin position="744"/>
        <end position="758"/>
    </location>
</feature>
<name>A0A9Q8V7X1_9HYPO</name>
<reference evidence="7" key="1">
    <citation type="submission" date="2021-11" db="EMBL/GenBank/DDBJ databases">
        <title>Purpureocillium_takamizusanense_genome.</title>
        <authorList>
            <person name="Nguyen N.-H."/>
        </authorList>
    </citation>
    <scope>NUCLEOTIDE SEQUENCE</scope>
    <source>
        <strain evidence="7">PT3</strain>
    </source>
</reference>
<dbReference type="Pfam" id="PF14737">
    <property type="entry name" value="DUF4470"/>
    <property type="match status" value="1"/>
</dbReference>
<gene>
    <name evidence="7" type="ORF">JDV02_002906</name>
</gene>
<dbReference type="Gene3D" id="6.10.140.2220">
    <property type="match status" value="1"/>
</dbReference>
<dbReference type="GO" id="GO:0008270">
    <property type="term" value="F:zinc ion binding"/>
    <property type="evidence" value="ECO:0007669"/>
    <property type="project" value="UniProtKB-KW"/>
</dbReference>
<keyword evidence="2 4" id="KW-0863">Zinc-finger</keyword>
<dbReference type="OrthoDB" id="5282002at2759"/>
<feature type="region of interest" description="Disordered" evidence="5">
    <location>
        <begin position="685"/>
        <end position="758"/>
    </location>
</feature>
<sequence>MTPIYLAHCWPPPLTLSIDAMATSGAYSITQPMCAARQGGKPCSGIPRVPCPKCLVVAYCDSACLKRDWGMHKRDCCAEIPDDRGPPPTVDTRSRKCFWSIEPATDMINLEKNEGVGFDDELRLLLTGFTAFRHFIYAITKLPKQANPKIKLFLNECDFPHSMRAFIALHLLSTRSGDPAMNAEAVIHSWYSSRVPKAIWQHIRSIVDRPVVTVLANVGKHGQGQENGPEAPCRSRLKEGRFQMDTEFTAAQWQEIWGRLCEPGTIMVPKATVIRFLDVRKHSNPAVVYKARMTRARQMGLQKWQFDGCLLPYAHPRDDFDTVNPLFLHKNTTFPPGATQEPMGEWPMEYLDNTESPAPNDVYGKLFYYLRSLLLEFQQRLQTLDVYVQLTSESAGQLVHWEDDAIAREPFDRIAIGDLWDMHPLLTLVAFSRILAHRDENPNAALLAHTAGCLFHNDPVVSKDKDREEEFMYKPTKTVLDEYAPPVPADISHDDPKSIRRNLGLLMWRNWDRFAAKYFSSPERFAYRSLMPLDNPVIEHESVFQAGFLGMIPREKHRVVPRWPLRLVHGNSSKPSLRDFNRYMSWGTHPTRLSVRWMEWVFSGQDPRDAEWELWMAFSQQRSPEECLRLLKDKVNGVSASRGGSDDEVTIKQVEEGMGNMSLQMSIERASGDSTEFMDPFLTDDLGSEVGQSPMAAKTAGGGGGHSVGRRAGHSTGSVFSGDKSSHTLDVEEVSEPEEAQSTKKAKKKKKKKKAKDQ</sequence>
<dbReference type="AlphaFoldDB" id="A0A9Q8V7X1"/>
<proteinExistence type="predicted"/>
<dbReference type="Proteomes" id="UP000829364">
    <property type="component" value="Chromosome 2"/>
</dbReference>
<dbReference type="EMBL" id="CP086355">
    <property type="protein sequence ID" value="UNI16475.1"/>
    <property type="molecule type" value="Genomic_DNA"/>
</dbReference>
<dbReference type="KEGG" id="ptkz:JDV02_002906"/>
<organism evidence="7 8">
    <name type="scientific">Purpureocillium takamizusanense</name>
    <dbReference type="NCBI Taxonomy" id="2060973"/>
    <lineage>
        <taxon>Eukaryota</taxon>
        <taxon>Fungi</taxon>
        <taxon>Dikarya</taxon>
        <taxon>Ascomycota</taxon>
        <taxon>Pezizomycotina</taxon>
        <taxon>Sordariomycetes</taxon>
        <taxon>Hypocreomycetidae</taxon>
        <taxon>Hypocreales</taxon>
        <taxon>Ophiocordycipitaceae</taxon>
        <taxon>Purpureocillium</taxon>
    </lineage>
</organism>
<dbReference type="SUPFAM" id="SSF144232">
    <property type="entry name" value="HIT/MYND zinc finger-like"/>
    <property type="match status" value="1"/>
</dbReference>
<evidence type="ECO:0000256" key="4">
    <source>
        <dbReference type="PROSITE-ProRule" id="PRU00134"/>
    </source>
</evidence>
<evidence type="ECO:0000259" key="6">
    <source>
        <dbReference type="PROSITE" id="PS50865"/>
    </source>
</evidence>
<feature type="domain" description="MYND-type" evidence="6">
    <location>
        <begin position="31"/>
        <end position="76"/>
    </location>
</feature>
<evidence type="ECO:0000256" key="1">
    <source>
        <dbReference type="ARBA" id="ARBA00022723"/>
    </source>
</evidence>
<evidence type="ECO:0000313" key="8">
    <source>
        <dbReference type="Proteomes" id="UP000829364"/>
    </source>
</evidence>
<keyword evidence="8" id="KW-1185">Reference proteome</keyword>
<evidence type="ECO:0000256" key="5">
    <source>
        <dbReference type="SAM" id="MobiDB-lite"/>
    </source>
</evidence>